<keyword evidence="2" id="KW-0131">Cell cycle</keyword>
<dbReference type="GO" id="GO:0005829">
    <property type="term" value="C:cytosol"/>
    <property type="evidence" value="ECO:0007669"/>
    <property type="project" value="TreeGrafter"/>
</dbReference>
<dbReference type="GO" id="GO:0019888">
    <property type="term" value="F:protein phosphatase regulator activity"/>
    <property type="evidence" value="ECO:0007669"/>
    <property type="project" value="TreeGrafter"/>
</dbReference>
<accession>A0A9P8D3F5</accession>
<dbReference type="AlphaFoldDB" id="A0A9P8D3F5"/>
<gene>
    <name evidence="3" type="ORF">KVV02_000202</name>
</gene>
<dbReference type="EMBL" id="JAIFTL010000001">
    <property type="protein sequence ID" value="KAG9327756.1"/>
    <property type="molecule type" value="Genomic_DNA"/>
</dbReference>
<dbReference type="InterPro" id="IPR007587">
    <property type="entry name" value="SAPS"/>
</dbReference>
<dbReference type="Proteomes" id="UP000717515">
    <property type="component" value="Unassembled WGS sequence"/>
</dbReference>
<dbReference type="PANTHER" id="PTHR12634">
    <property type="entry name" value="SIT4 YEAST -ASSOCIATING PROTEIN-RELATED"/>
    <property type="match status" value="1"/>
</dbReference>
<evidence type="ECO:0000256" key="2">
    <source>
        <dbReference type="ARBA" id="ARBA00023306"/>
    </source>
</evidence>
<dbReference type="GO" id="GO:0005634">
    <property type="term" value="C:nucleus"/>
    <property type="evidence" value="ECO:0007669"/>
    <property type="project" value="TreeGrafter"/>
</dbReference>
<dbReference type="GO" id="GO:0019903">
    <property type="term" value="F:protein phosphatase binding"/>
    <property type="evidence" value="ECO:0007669"/>
    <property type="project" value="InterPro"/>
</dbReference>
<reference evidence="3" key="1">
    <citation type="submission" date="2021-07" db="EMBL/GenBank/DDBJ databases">
        <title>Draft genome of Mortierella alpina, strain LL118, isolated from an aspen leaf litter sample.</title>
        <authorList>
            <person name="Yang S."/>
            <person name="Vinatzer B.A."/>
        </authorList>
    </citation>
    <scope>NUCLEOTIDE SEQUENCE</scope>
    <source>
        <strain evidence="3">LL118</strain>
    </source>
</reference>
<evidence type="ECO:0000256" key="1">
    <source>
        <dbReference type="ARBA" id="ARBA00006180"/>
    </source>
</evidence>
<dbReference type="PANTHER" id="PTHR12634:SF8">
    <property type="entry name" value="FIERY MOUNTAIN, ISOFORM D"/>
    <property type="match status" value="1"/>
</dbReference>
<organism evidence="3 4">
    <name type="scientific">Mortierella alpina</name>
    <name type="common">Oleaginous fungus</name>
    <name type="synonym">Mortierella renispora</name>
    <dbReference type="NCBI Taxonomy" id="64518"/>
    <lineage>
        <taxon>Eukaryota</taxon>
        <taxon>Fungi</taxon>
        <taxon>Fungi incertae sedis</taxon>
        <taxon>Mucoromycota</taxon>
        <taxon>Mortierellomycotina</taxon>
        <taxon>Mortierellomycetes</taxon>
        <taxon>Mortierellales</taxon>
        <taxon>Mortierellaceae</taxon>
        <taxon>Mortierella</taxon>
    </lineage>
</organism>
<comment type="similarity">
    <text evidence="1">Belongs to the SAPS family.</text>
</comment>
<protein>
    <submittedName>
        <fullName evidence="3">Uncharacterized protein</fullName>
    </submittedName>
</protein>
<evidence type="ECO:0000313" key="4">
    <source>
        <dbReference type="Proteomes" id="UP000717515"/>
    </source>
</evidence>
<sequence length="208" mass="24294">MYSAVRCSIWHRMTEKGTGMCARRSLEPVWRVCLENQTARSSLSLLSPSPSHLLPLFFFFRFCRLHPLYSIYPRLVLCLSLSLSWSRDTPSLSANAHPRILTSLFLPWHPRLHNLHRATQRNALPHPHPPHTHHTMYWRFGHQNASVIDHLLESGNVSLEELLEQDDLIQECKAQNPRLIEYLRDPAVLQQLLSYITSDELEDRARFK</sequence>
<name>A0A9P8D3F5_MORAP</name>
<proteinExistence type="inferred from homology"/>
<evidence type="ECO:0000313" key="3">
    <source>
        <dbReference type="EMBL" id="KAG9327756.1"/>
    </source>
</evidence>
<comment type="caution">
    <text evidence="3">The sequence shown here is derived from an EMBL/GenBank/DDBJ whole genome shotgun (WGS) entry which is preliminary data.</text>
</comment>